<feature type="transmembrane region" description="Helical" evidence="10">
    <location>
        <begin position="311"/>
        <end position="331"/>
    </location>
</feature>
<organism evidence="11 12">
    <name type="scientific">Triparma retinervis</name>
    <dbReference type="NCBI Taxonomy" id="2557542"/>
    <lineage>
        <taxon>Eukaryota</taxon>
        <taxon>Sar</taxon>
        <taxon>Stramenopiles</taxon>
        <taxon>Ochrophyta</taxon>
        <taxon>Bolidophyceae</taxon>
        <taxon>Parmales</taxon>
        <taxon>Triparmaceae</taxon>
        <taxon>Triparma</taxon>
    </lineage>
</organism>
<dbReference type="InterPro" id="IPR004131">
    <property type="entry name" value="PPase-energised_H-pump"/>
</dbReference>
<feature type="transmembrane region" description="Helical" evidence="10">
    <location>
        <begin position="165"/>
        <end position="185"/>
    </location>
</feature>
<feature type="transmembrane region" description="Helical" evidence="10">
    <location>
        <begin position="337"/>
        <end position="361"/>
    </location>
</feature>
<feature type="transmembrane region" description="Helical" evidence="10">
    <location>
        <begin position="77"/>
        <end position="99"/>
    </location>
</feature>
<dbReference type="EMBL" id="BRXZ01007991">
    <property type="protein sequence ID" value="GMI37809.1"/>
    <property type="molecule type" value="Genomic_DNA"/>
</dbReference>
<keyword evidence="7 10" id="KW-1133">Transmembrane helix</keyword>
<feature type="transmembrane region" description="Helical" evidence="10">
    <location>
        <begin position="528"/>
        <end position="550"/>
    </location>
</feature>
<dbReference type="GO" id="GO:0004427">
    <property type="term" value="F:inorganic diphosphate phosphatase activity"/>
    <property type="evidence" value="ECO:0007669"/>
    <property type="project" value="InterPro"/>
</dbReference>
<dbReference type="EC" id="7.1.3.1" evidence="2"/>
<dbReference type="GO" id="GO:0012505">
    <property type="term" value="C:endomembrane system"/>
    <property type="evidence" value="ECO:0007669"/>
    <property type="project" value="UniProtKB-SubCell"/>
</dbReference>
<name>A0A9W7G963_9STRA</name>
<evidence type="ECO:0000313" key="11">
    <source>
        <dbReference type="EMBL" id="GMI37809.1"/>
    </source>
</evidence>
<evidence type="ECO:0000256" key="10">
    <source>
        <dbReference type="SAM" id="Phobius"/>
    </source>
</evidence>
<gene>
    <name evidence="11" type="ORF">TrRE_jg11693</name>
</gene>
<evidence type="ECO:0000256" key="8">
    <source>
        <dbReference type="ARBA" id="ARBA00023065"/>
    </source>
</evidence>
<evidence type="ECO:0000256" key="9">
    <source>
        <dbReference type="ARBA" id="ARBA00023136"/>
    </source>
</evidence>
<dbReference type="OrthoDB" id="5210at2759"/>
<evidence type="ECO:0000256" key="4">
    <source>
        <dbReference type="ARBA" id="ARBA00022692"/>
    </source>
</evidence>
<accession>A0A9W7G963</accession>
<dbReference type="AlphaFoldDB" id="A0A9W7G963"/>
<proteinExistence type="predicted"/>
<feature type="transmembrane region" description="Helical" evidence="10">
    <location>
        <begin position="132"/>
        <end position="153"/>
    </location>
</feature>
<reference evidence="11" key="1">
    <citation type="submission" date="2022-07" db="EMBL/GenBank/DDBJ databases">
        <title>Genome analysis of Parmales, a sister group of diatoms, reveals the evolutionary specialization of diatoms from phago-mixotrophs to photoautotrophs.</title>
        <authorList>
            <person name="Ban H."/>
            <person name="Sato S."/>
            <person name="Yoshikawa S."/>
            <person name="Kazumasa Y."/>
            <person name="Nakamura Y."/>
            <person name="Ichinomiya M."/>
            <person name="Saitoh K."/>
            <person name="Sato N."/>
            <person name="Blanc-Mathieu R."/>
            <person name="Endo H."/>
            <person name="Kuwata A."/>
            <person name="Ogata H."/>
        </authorList>
    </citation>
    <scope>NUCLEOTIDE SEQUENCE</scope>
</reference>
<evidence type="ECO:0000256" key="3">
    <source>
        <dbReference type="ARBA" id="ARBA00022448"/>
    </source>
</evidence>
<evidence type="ECO:0000256" key="1">
    <source>
        <dbReference type="ARBA" id="ARBA00004127"/>
    </source>
</evidence>
<keyword evidence="12" id="KW-1185">Reference proteome</keyword>
<feature type="transmembrane region" description="Helical" evidence="10">
    <location>
        <begin position="270"/>
        <end position="291"/>
    </location>
</feature>
<keyword evidence="9 10" id="KW-0472">Membrane</keyword>
<protein>
    <recommendedName>
        <fullName evidence="2">H(+)-exporting diphosphatase</fullName>
        <ecNumber evidence="2">7.1.3.1</ecNumber>
    </recommendedName>
</protein>
<feature type="transmembrane region" description="Helical" evidence="10">
    <location>
        <begin position="48"/>
        <end position="65"/>
    </location>
</feature>
<sequence length="632" mass="66596">MCAFGFAYSSKLHDEVLSLDTGTQEMRDVSEPIRVGAEGFLNVQYRAVTTYALPLGLFILISYLFRPPLEGVSISRFGLGFVAAVCFYIGCGCSALSGYTSMYVASMTNIRVASAARRSYGEALIVCFRGGAFSAVLNISLCVTGVTTVYILIRCVYWNLDPKHIPMLMVGYGFGASFVALFMQLGGGIYTKAADVGADLVGKIEKSIPEDDPRNPAVIADLVGDMVGDCVGSSADVFESVAAEIIGAMILGSTLATEADLPPNETTKFVLFPLLVHGMDILVSSVGIMYVGSLESAHTDPMVQLQKGYRIAVGLSIAGFLVLTRWLLAAAGHPGAWANYFACGLCGMACGYGIVLSTQYYTDYAYKPVRSIAEASTTGHGTNIITGISVGMKSTCIPTCIITVSVLLAYHLGRTSTLGSGHNAGLFGTAVATMGMLSTACYILSMNNYGPIADNAGGIAEMSMQPEHVRDATDRLDAAGNVTKAITKGYSIGSAAMACFLLFGAFMDEFSTFAGIPFTTVDIATPEVLVSGLLGSMIIFYFTGLSIAAVGKTAHQVVLEVRRQFANDPGIMTYKSKPDYKACVSLVTKAALSEMRLPAAVCVGTPIAVGLTFRAVGDLTGRPLLGAECLAR</sequence>
<comment type="caution">
    <text evidence="11">The sequence shown here is derived from an EMBL/GenBank/DDBJ whole genome shotgun (WGS) entry which is preliminary data.</text>
</comment>
<evidence type="ECO:0000256" key="6">
    <source>
        <dbReference type="ARBA" id="ARBA00022967"/>
    </source>
</evidence>
<dbReference type="NCBIfam" id="NF001960">
    <property type="entry name" value="PRK00733.3-5"/>
    <property type="match status" value="1"/>
</dbReference>
<dbReference type="PIRSF" id="PIRSF001265">
    <property type="entry name" value="H+-PPase"/>
    <property type="match status" value="1"/>
</dbReference>
<feature type="transmembrane region" description="Helical" evidence="10">
    <location>
        <begin position="395"/>
        <end position="412"/>
    </location>
</feature>
<keyword evidence="3" id="KW-0813">Transport</keyword>
<dbReference type="PANTHER" id="PTHR31998">
    <property type="entry name" value="K(+)-INSENSITIVE PYROPHOSPHATE-ENERGIZED PROTON PUMP"/>
    <property type="match status" value="1"/>
</dbReference>
<evidence type="ECO:0000256" key="7">
    <source>
        <dbReference type="ARBA" id="ARBA00022989"/>
    </source>
</evidence>
<dbReference type="GO" id="GO:0009678">
    <property type="term" value="F:diphosphate hydrolysis-driven proton transmembrane transporter activity"/>
    <property type="evidence" value="ECO:0007669"/>
    <property type="project" value="UniProtKB-EC"/>
</dbReference>
<comment type="subcellular location">
    <subcellularLocation>
        <location evidence="1">Endomembrane system</location>
        <topology evidence="1">Multi-pass membrane protein</topology>
    </subcellularLocation>
</comment>
<keyword evidence="6" id="KW-1278">Translocase</keyword>
<evidence type="ECO:0000256" key="5">
    <source>
        <dbReference type="ARBA" id="ARBA00022842"/>
    </source>
</evidence>
<dbReference type="Proteomes" id="UP001165082">
    <property type="component" value="Unassembled WGS sequence"/>
</dbReference>
<evidence type="ECO:0000313" key="12">
    <source>
        <dbReference type="Proteomes" id="UP001165082"/>
    </source>
</evidence>
<feature type="transmembrane region" description="Helical" evidence="10">
    <location>
        <begin position="490"/>
        <end position="508"/>
    </location>
</feature>
<keyword evidence="4 10" id="KW-0812">Transmembrane</keyword>
<keyword evidence="5" id="KW-0460">Magnesium</keyword>
<keyword evidence="8" id="KW-0406">Ion transport</keyword>
<feature type="transmembrane region" description="Helical" evidence="10">
    <location>
        <begin position="424"/>
        <end position="444"/>
    </location>
</feature>
<dbReference type="GO" id="GO:0016020">
    <property type="term" value="C:membrane"/>
    <property type="evidence" value="ECO:0007669"/>
    <property type="project" value="InterPro"/>
</dbReference>
<evidence type="ECO:0000256" key="2">
    <source>
        <dbReference type="ARBA" id="ARBA00013242"/>
    </source>
</evidence>
<dbReference type="Pfam" id="PF03030">
    <property type="entry name" value="H_PPase"/>
    <property type="match status" value="1"/>
</dbReference>